<dbReference type="SUPFAM" id="SSF63882">
    <property type="entry name" value="MoeA N-terminal region -like"/>
    <property type="match status" value="1"/>
</dbReference>
<evidence type="ECO:0000259" key="7">
    <source>
        <dbReference type="SMART" id="SM00852"/>
    </source>
</evidence>
<comment type="caution">
    <text evidence="8">The sequence shown here is derived from an EMBL/GenBank/DDBJ whole genome shotgun (WGS) entry which is preliminary data.</text>
</comment>
<comment type="function">
    <text evidence="1 6">Catalyzes the insertion of molybdate into adenylated molybdopterin with the concomitant release of AMP.</text>
</comment>
<evidence type="ECO:0000256" key="2">
    <source>
        <dbReference type="ARBA" id="ARBA00005046"/>
    </source>
</evidence>
<dbReference type="SUPFAM" id="SSF63867">
    <property type="entry name" value="MoeA C-terminal domain-like"/>
    <property type="match status" value="1"/>
</dbReference>
<reference evidence="8 9" key="1">
    <citation type="submission" date="2020-06" db="EMBL/GenBank/DDBJ databases">
        <authorList>
            <person name="Cao W.R."/>
        </authorList>
    </citation>
    <scope>NUCLEOTIDE SEQUENCE [LARGE SCALE GENOMIC DNA]</scope>
    <source>
        <strain evidence="8 9">B1Z28</strain>
    </source>
</reference>
<dbReference type="Pfam" id="PF03454">
    <property type="entry name" value="MoeA_C"/>
    <property type="match status" value="1"/>
</dbReference>
<dbReference type="RefSeq" id="WP_176862792.1">
    <property type="nucleotide sequence ID" value="NZ_JABXWT010000002.1"/>
</dbReference>
<feature type="domain" description="MoaB/Mog" evidence="7">
    <location>
        <begin position="173"/>
        <end position="310"/>
    </location>
</feature>
<dbReference type="InterPro" id="IPR005111">
    <property type="entry name" value="MoeA_C_domain_IV"/>
</dbReference>
<keyword evidence="6" id="KW-0808">Transferase</keyword>
<comment type="similarity">
    <text evidence="3 6">Belongs to the MoeA family.</text>
</comment>
<dbReference type="InterPro" id="IPR036135">
    <property type="entry name" value="MoeA_linker/N_sf"/>
</dbReference>
<evidence type="ECO:0000313" key="9">
    <source>
        <dbReference type="Proteomes" id="UP000630805"/>
    </source>
</evidence>
<dbReference type="InterPro" id="IPR036425">
    <property type="entry name" value="MoaB/Mog-like_dom_sf"/>
</dbReference>
<dbReference type="InterPro" id="IPR038987">
    <property type="entry name" value="MoeA-like"/>
</dbReference>
<proteinExistence type="inferred from homology"/>
<comment type="catalytic activity">
    <reaction evidence="5">
        <text>adenylyl-molybdopterin + molybdate = Mo-molybdopterin + AMP + H(+)</text>
        <dbReference type="Rhea" id="RHEA:35047"/>
        <dbReference type="ChEBI" id="CHEBI:15378"/>
        <dbReference type="ChEBI" id="CHEBI:36264"/>
        <dbReference type="ChEBI" id="CHEBI:62727"/>
        <dbReference type="ChEBI" id="CHEBI:71302"/>
        <dbReference type="ChEBI" id="CHEBI:456215"/>
        <dbReference type="EC" id="2.10.1.1"/>
    </reaction>
</comment>
<dbReference type="PANTHER" id="PTHR10192:SF5">
    <property type="entry name" value="GEPHYRIN"/>
    <property type="match status" value="1"/>
</dbReference>
<dbReference type="EMBL" id="JABXWT010000002">
    <property type="protein sequence ID" value="NVO55382.1"/>
    <property type="molecule type" value="Genomic_DNA"/>
</dbReference>
<sequence length="390" mass="41497">MISVNDARELLFDLVAPLPAEHTPLAKSAGRVLAQDVVATRNQPPFAASSMDGYAVKAAEVERHAMFKIVGESAAGRRFDGSVGPGQAVRIFTGAPVPEGADFVVIQEDTERRGDLITITDAPGPKVNIRPTGVDFTKGTTISAPRLIRAEDVALMAAMNIPQVPVTQRPEIALISTGDELVMPGETPGPDQIIASNTFGLQALLEDLGARVRILPIAQDTVSSLETAFDLARGADLVVTIGGASVGDYDLVSDVSHGLGMERSFYKIRMRPGKPLMAGRLGDAAMVGLPGNPVSAMVCGYLFLAPMVRRMLGLDQVLTSFQRAKLTEPLPANGPREHYMRAILDENGIRACPDQDSSLLSVLAEANALLVRPPQDSTQKTGDEVLYLPL</sequence>
<accession>A0ABX2PQ88</accession>
<dbReference type="SUPFAM" id="SSF53218">
    <property type="entry name" value="Molybdenum cofactor biosynthesis proteins"/>
    <property type="match status" value="1"/>
</dbReference>
<keyword evidence="9" id="KW-1185">Reference proteome</keyword>
<dbReference type="InterPro" id="IPR005110">
    <property type="entry name" value="MoeA_linker/N"/>
</dbReference>
<comment type="pathway">
    <text evidence="2 6">Cofactor biosynthesis; molybdopterin biosynthesis.</text>
</comment>
<organism evidence="8 9">
    <name type="scientific">Ruegeria haliotis</name>
    <dbReference type="NCBI Taxonomy" id="2747601"/>
    <lineage>
        <taxon>Bacteria</taxon>
        <taxon>Pseudomonadati</taxon>
        <taxon>Pseudomonadota</taxon>
        <taxon>Alphaproteobacteria</taxon>
        <taxon>Rhodobacterales</taxon>
        <taxon>Roseobacteraceae</taxon>
        <taxon>Ruegeria</taxon>
    </lineage>
</organism>
<dbReference type="InterPro" id="IPR001453">
    <property type="entry name" value="MoaB/Mog_dom"/>
</dbReference>
<dbReference type="PANTHER" id="PTHR10192">
    <property type="entry name" value="MOLYBDOPTERIN BIOSYNTHESIS PROTEIN"/>
    <property type="match status" value="1"/>
</dbReference>
<dbReference type="Gene3D" id="2.40.340.10">
    <property type="entry name" value="MoeA, C-terminal, domain IV"/>
    <property type="match status" value="1"/>
</dbReference>
<dbReference type="Gene3D" id="3.90.105.10">
    <property type="entry name" value="Molybdopterin biosynthesis moea protein, domain 2"/>
    <property type="match status" value="1"/>
</dbReference>
<dbReference type="EC" id="2.10.1.1" evidence="6"/>
<evidence type="ECO:0000256" key="3">
    <source>
        <dbReference type="ARBA" id="ARBA00010763"/>
    </source>
</evidence>
<dbReference type="Pfam" id="PF03453">
    <property type="entry name" value="MoeA_N"/>
    <property type="match status" value="1"/>
</dbReference>
<dbReference type="Gene3D" id="3.40.980.10">
    <property type="entry name" value="MoaB/Mog-like domain"/>
    <property type="match status" value="1"/>
</dbReference>
<keyword evidence="6" id="KW-0500">Molybdenum</keyword>
<dbReference type="NCBIfam" id="NF045515">
    <property type="entry name" value="Glp_gephyrin"/>
    <property type="match status" value="1"/>
</dbReference>
<dbReference type="SMART" id="SM00852">
    <property type="entry name" value="MoCF_biosynth"/>
    <property type="match status" value="1"/>
</dbReference>
<evidence type="ECO:0000256" key="6">
    <source>
        <dbReference type="RuleBase" id="RU365090"/>
    </source>
</evidence>
<evidence type="ECO:0000313" key="8">
    <source>
        <dbReference type="EMBL" id="NVO55382.1"/>
    </source>
</evidence>
<dbReference type="InterPro" id="IPR036688">
    <property type="entry name" value="MoeA_C_domain_IV_sf"/>
</dbReference>
<name>A0ABX2PQ88_9RHOB</name>
<keyword evidence="6" id="KW-0460">Magnesium</keyword>
<gene>
    <name evidence="8" type="ORF">HW561_06220</name>
</gene>
<dbReference type="CDD" id="cd00887">
    <property type="entry name" value="MoeA"/>
    <property type="match status" value="1"/>
</dbReference>
<keyword evidence="6" id="KW-0479">Metal-binding</keyword>
<dbReference type="Gene3D" id="2.170.190.11">
    <property type="entry name" value="Molybdopterin biosynthesis moea protein, domain 3"/>
    <property type="match status" value="1"/>
</dbReference>
<keyword evidence="4 6" id="KW-0501">Molybdenum cofactor biosynthesis</keyword>
<dbReference type="Proteomes" id="UP000630805">
    <property type="component" value="Unassembled WGS sequence"/>
</dbReference>
<evidence type="ECO:0000256" key="4">
    <source>
        <dbReference type="ARBA" id="ARBA00023150"/>
    </source>
</evidence>
<comment type="cofactor">
    <cofactor evidence="6">
        <name>Mg(2+)</name>
        <dbReference type="ChEBI" id="CHEBI:18420"/>
    </cofactor>
</comment>
<protein>
    <recommendedName>
        <fullName evidence="6">Molybdopterin molybdenumtransferase</fullName>
        <ecNumber evidence="6">2.10.1.1</ecNumber>
    </recommendedName>
</protein>
<dbReference type="Pfam" id="PF00994">
    <property type="entry name" value="MoCF_biosynth"/>
    <property type="match status" value="1"/>
</dbReference>
<evidence type="ECO:0000256" key="5">
    <source>
        <dbReference type="ARBA" id="ARBA00047317"/>
    </source>
</evidence>
<evidence type="ECO:0000256" key="1">
    <source>
        <dbReference type="ARBA" id="ARBA00002901"/>
    </source>
</evidence>